<evidence type="ECO:0000313" key="2">
    <source>
        <dbReference type="Proteomes" id="UP001367508"/>
    </source>
</evidence>
<dbReference type="PANTHER" id="PTHR37244">
    <property type="entry name" value="NADP-SPECIFIC GLUTAMATE DEHYDROGENASE"/>
    <property type="match status" value="1"/>
</dbReference>
<organism evidence="1 2">
    <name type="scientific">Canavalia gladiata</name>
    <name type="common">Sword bean</name>
    <name type="synonym">Dolichos gladiatus</name>
    <dbReference type="NCBI Taxonomy" id="3824"/>
    <lineage>
        <taxon>Eukaryota</taxon>
        <taxon>Viridiplantae</taxon>
        <taxon>Streptophyta</taxon>
        <taxon>Embryophyta</taxon>
        <taxon>Tracheophyta</taxon>
        <taxon>Spermatophyta</taxon>
        <taxon>Magnoliopsida</taxon>
        <taxon>eudicotyledons</taxon>
        <taxon>Gunneridae</taxon>
        <taxon>Pentapetalae</taxon>
        <taxon>rosids</taxon>
        <taxon>fabids</taxon>
        <taxon>Fabales</taxon>
        <taxon>Fabaceae</taxon>
        <taxon>Papilionoideae</taxon>
        <taxon>50 kb inversion clade</taxon>
        <taxon>NPAAA clade</taxon>
        <taxon>indigoferoid/millettioid clade</taxon>
        <taxon>Phaseoleae</taxon>
        <taxon>Canavalia</taxon>
    </lineage>
</organism>
<dbReference type="Proteomes" id="UP001367508">
    <property type="component" value="Unassembled WGS sequence"/>
</dbReference>
<evidence type="ECO:0000313" key="1">
    <source>
        <dbReference type="EMBL" id="KAK7306849.1"/>
    </source>
</evidence>
<keyword evidence="2" id="KW-1185">Reference proteome</keyword>
<dbReference type="PANTHER" id="PTHR37244:SF1">
    <property type="entry name" value="NADP-SPECIFIC GLUTAMATE DEHYDROGENASE"/>
    <property type="match status" value="1"/>
</dbReference>
<dbReference type="EMBL" id="JAYMYQ010000011">
    <property type="protein sequence ID" value="KAK7306849.1"/>
    <property type="molecule type" value="Genomic_DNA"/>
</dbReference>
<protein>
    <submittedName>
        <fullName evidence="1">Uncharacterized protein</fullName>
    </submittedName>
</protein>
<accession>A0AAN9K0B9</accession>
<dbReference type="AlphaFoldDB" id="A0AAN9K0B9"/>
<comment type="caution">
    <text evidence="1">The sequence shown here is derived from an EMBL/GenBank/DDBJ whole genome shotgun (WGS) entry which is preliminary data.</text>
</comment>
<proteinExistence type="predicted"/>
<sequence length="262" mass="29910">MCWSTTHYYSQAHVDGDTDPFTITSFFVRLRTSSLQSNAYSSAPPASKPTPLPESLTLILCFPLDSNSRNKVPFLSLRRMRQTTTEACVTFGSMQRVRATTQTLSFQLYVGETELLKGVIRKNHNDWKLECCKCELQSCLGISEVELFVALDGVVAIRERVVMPVVKTRNGKYNTRWSNKLLKLEDIPEETELQSDDDDDVDVNTEVEEACVNLEMDLEVLRRAMDMGIWVLCLGMGYMVSRASIPNIRPPRRFFDLYHFLS</sequence>
<name>A0AAN9K0B9_CANGL</name>
<reference evidence="1 2" key="1">
    <citation type="submission" date="2024-01" db="EMBL/GenBank/DDBJ databases">
        <title>The genomes of 5 underutilized Papilionoideae crops provide insights into root nodulation and disease resistanc.</title>
        <authorList>
            <person name="Jiang F."/>
        </authorList>
    </citation>
    <scope>NUCLEOTIDE SEQUENCE [LARGE SCALE GENOMIC DNA]</scope>
    <source>
        <strain evidence="1">LVBAO_FW01</strain>
        <tissue evidence="1">Leaves</tissue>
    </source>
</reference>
<gene>
    <name evidence="1" type="ORF">VNO77_44809</name>
</gene>